<comment type="similarity">
    <text evidence="2">Belongs to the oligopeptide OPT transporter family.</text>
</comment>
<dbReference type="STRING" id="1051891.A0A0C3Q8S2"/>
<keyword evidence="3" id="KW-0813">Transport</keyword>
<accession>A0A0C3Q8S2</accession>
<evidence type="ECO:0000256" key="1">
    <source>
        <dbReference type="ARBA" id="ARBA00004141"/>
    </source>
</evidence>
<dbReference type="Pfam" id="PF03169">
    <property type="entry name" value="OPT"/>
    <property type="match status" value="1"/>
</dbReference>
<keyword evidence="5" id="KW-0571">Peptide transport</keyword>
<keyword evidence="7 9" id="KW-1133">Transmembrane helix</keyword>
<feature type="non-terminal residue" evidence="10">
    <location>
        <position position="1"/>
    </location>
</feature>
<feature type="transmembrane region" description="Helical" evidence="9">
    <location>
        <begin position="145"/>
        <end position="168"/>
    </location>
</feature>
<dbReference type="AlphaFoldDB" id="A0A0C3Q8S2"/>
<organism evidence="10 11">
    <name type="scientific">Tulasnella calospora MUT 4182</name>
    <dbReference type="NCBI Taxonomy" id="1051891"/>
    <lineage>
        <taxon>Eukaryota</taxon>
        <taxon>Fungi</taxon>
        <taxon>Dikarya</taxon>
        <taxon>Basidiomycota</taxon>
        <taxon>Agaricomycotina</taxon>
        <taxon>Agaricomycetes</taxon>
        <taxon>Cantharellales</taxon>
        <taxon>Tulasnellaceae</taxon>
        <taxon>Tulasnella</taxon>
    </lineage>
</organism>
<evidence type="ECO:0000256" key="3">
    <source>
        <dbReference type="ARBA" id="ARBA00022448"/>
    </source>
</evidence>
<keyword evidence="8 9" id="KW-0472">Membrane</keyword>
<name>A0A0C3Q8S2_9AGAM</name>
<evidence type="ECO:0000256" key="4">
    <source>
        <dbReference type="ARBA" id="ARBA00022692"/>
    </source>
</evidence>
<keyword evidence="6" id="KW-0653">Protein transport</keyword>
<dbReference type="InterPro" id="IPR004813">
    <property type="entry name" value="OPT"/>
</dbReference>
<dbReference type="GO" id="GO:0015031">
    <property type="term" value="P:protein transport"/>
    <property type="evidence" value="ECO:0007669"/>
    <property type="project" value="UniProtKB-KW"/>
</dbReference>
<reference evidence="11" key="2">
    <citation type="submission" date="2015-01" db="EMBL/GenBank/DDBJ databases">
        <title>Evolutionary Origins and Diversification of the Mycorrhizal Mutualists.</title>
        <authorList>
            <consortium name="DOE Joint Genome Institute"/>
            <consortium name="Mycorrhizal Genomics Consortium"/>
            <person name="Kohler A."/>
            <person name="Kuo A."/>
            <person name="Nagy L.G."/>
            <person name="Floudas D."/>
            <person name="Copeland A."/>
            <person name="Barry K.W."/>
            <person name="Cichocki N."/>
            <person name="Veneault-Fourrey C."/>
            <person name="LaButti K."/>
            <person name="Lindquist E.A."/>
            <person name="Lipzen A."/>
            <person name="Lundell T."/>
            <person name="Morin E."/>
            <person name="Murat C."/>
            <person name="Riley R."/>
            <person name="Ohm R."/>
            <person name="Sun H."/>
            <person name="Tunlid A."/>
            <person name="Henrissat B."/>
            <person name="Grigoriev I.V."/>
            <person name="Hibbett D.S."/>
            <person name="Martin F."/>
        </authorList>
    </citation>
    <scope>NUCLEOTIDE SEQUENCE [LARGE SCALE GENOMIC DNA]</scope>
    <source>
        <strain evidence="11">MUT 4182</strain>
    </source>
</reference>
<comment type="subcellular location">
    <subcellularLocation>
        <location evidence="1">Membrane</location>
        <topology evidence="1">Multi-pass membrane protein</topology>
    </subcellularLocation>
</comment>
<evidence type="ECO:0000313" key="10">
    <source>
        <dbReference type="EMBL" id="KIO20796.1"/>
    </source>
</evidence>
<dbReference type="InterPro" id="IPR004648">
    <property type="entry name" value="Oligpept_transpt"/>
</dbReference>
<evidence type="ECO:0000256" key="6">
    <source>
        <dbReference type="ARBA" id="ARBA00022927"/>
    </source>
</evidence>
<dbReference type="PANTHER" id="PTHR22601">
    <property type="entry name" value="ISP4 LIKE PROTEIN"/>
    <property type="match status" value="1"/>
</dbReference>
<dbReference type="HOGENOM" id="CLU_1134263_0_0_1"/>
<dbReference type="GO" id="GO:0016020">
    <property type="term" value="C:membrane"/>
    <property type="evidence" value="ECO:0007669"/>
    <property type="project" value="UniProtKB-SubCell"/>
</dbReference>
<evidence type="ECO:0000256" key="5">
    <source>
        <dbReference type="ARBA" id="ARBA00022856"/>
    </source>
</evidence>
<dbReference type="EMBL" id="KN823161">
    <property type="protein sequence ID" value="KIO20796.1"/>
    <property type="molecule type" value="Genomic_DNA"/>
</dbReference>
<sequence length="201" mass="22717">QVFKAYTLSTVSLGMSFAGALKLGHYMKVPPRCSFLVLVVAVFVCTTSEIGVKQLIFEGVNDVCEPEQSARLVCPGSQFGKGSIYYGPLYAAIAGSVLPVFLWWWNRRSPGRTWLGQFNLAYVDNTWCGQEYFLRTRRYRWWSRYNYVLAGALDSGTAIGVIMCFLLLQLPREGTPSLNWWGNTVWQNSSSLLDARILEMN</sequence>
<gene>
    <name evidence="10" type="ORF">M407DRAFT_81165</name>
</gene>
<evidence type="ECO:0000256" key="2">
    <source>
        <dbReference type="ARBA" id="ARBA00008807"/>
    </source>
</evidence>
<protein>
    <submittedName>
        <fullName evidence="10">Uncharacterized protein</fullName>
    </submittedName>
</protein>
<feature type="transmembrane region" description="Helical" evidence="9">
    <location>
        <begin position="85"/>
        <end position="105"/>
    </location>
</feature>
<feature type="transmembrane region" description="Helical" evidence="9">
    <location>
        <begin position="35"/>
        <end position="52"/>
    </location>
</feature>
<evidence type="ECO:0000256" key="7">
    <source>
        <dbReference type="ARBA" id="ARBA00022989"/>
    </source>
</evidence>
<reference evidence="10 11" key="1">
    <citation type="submission" date="2014-04" db="EMBL/GenBank/DDBJ databases">
        <authorList>
            <consortium name="DOE Joint Genome Institute"/>
            <person name="Kuo A."/>
            <person name="Girlanda M."/>
            <person name="Perotto S."/>
            <person name="Kohler A."/>
            <person name="Nagy L.G."/>
            <person name="Floudas D."/>
            <person name="Copeland A."/>
            <person name="Barry K.W."/>
            <person name="Cichocki N."/>
            <person name="Veneault-Fourrey C."/>
            <person name="LaButti K."/>
            <person name="Lindquist E.A."/>
            <person name="Lipzen A."/>
            <person name="Lundell T."/>
            <person name="Morin E."/>
            <person name="Murat C."/>
            <person name="Sun H."/>
            <person name="Tunlid A."/>
            <person name="Henrissat B."/>
            <person name="Grigoriev I.V."/>
            <person name="Hibbett D.S."/>
            <person name="Martin F."/>
            <person name="Nordberg H.P."/>
            <person name="Cantor M.N."/>
            <person name="Hua S.X."/>
        </authorList>
    </citation>
    <scope>NUCLEOTIDE SEQUENCE [LARGE SCALE GENOMIC DNA]</scope>
    <source>
        <strain evidence="10 11">MUT 4182</strain>
    </source>
</reference>
<evidence type="ECO:0000313" key="11">
    <source>
        <dbReference type="Proteomes" id="UP000054248"/>
    </source>
</evidence>
<evidence type="ECO:0000256" key="8">
    <source>
        <dbReference type="ARBA" id="ARBA00023136"/>
    </source>
</evidence>
<dbReference type="Proteomes" id="UP000054248">
    <property type="component" value="Unassembled WGS sequence"/>
</dbReference>
<dbReference type="OrthoDB" id="9986677at2759"/>
<evidence type="ECO:0000256" key="9">
    <source>
        <dbReference type="SAM" id="Phobius"/>
    </source>
</evidence>
<proteinExistence type="inferred from homology"/>
<dbReference type="GO" id="GO:0035673">
    <property type="term" value="F:oligopeptide transmembrane transporter activity"/>
    <property type="evidence" value="ECO:0007669"/>
    <property type="project" value="InterPro"/>
</dbReference>
<keyword evidence="11" id="KW-1185">Reference proteome</keyword>
<keyword evidence="4 9" id="KW-0812">Transmembrane</keyword>